<sequence length="275" mass="30894">MKVFISWSGPVSKRLAESIRDWLPGVLQLVTPYFTPSDIEKGGRWANDIAKELSSAELGILCITRDNIHSDWILFEAGALSKSLDKSFVCPILFGINNADLAGPLKQFQTTEFTKADFHKLITVINGRLGDQKLPAKTVDNVFEKWWPDLEEKINEILNSITIVDGPVRGDREVLDEILLLTRSASRQNSAIPPKPIEELLEAFISAHDIDSMEAGGYQESLDALKEMSRSIRYLARRAKPESSKLSDLFEQFEALTYETRSQKHVANGDDDIPF</sequence>
<dbReference type="SUPFAM" id="SSF52200">
    <property type="entry name" value="Toll/Interleukin receptor TIR domain"/>
    <property type="match status" value="1"/>
</dbReference>
<organism evidence="2 3">
    <name type="scientific">Pseudomonas eucalypticola</name>
    <dbReference type="NCBI Taxonomy" id="2599595"/>
    <lineage>
        <taxon>Bacteria</taxon>
        <taxon>Pseudomonadati</taxon>
        <taxon>Pseudomonadota</taxon>
        <taxon>Gammaproteobacteria</taxon>
        <taxon>Pseudomonadales</taxon>
        <taxon>Pseudomonadaceae</taxon>
        <taxon>Pseudomonas</taxon>
    </lineage>
</organism>
<proteinExistence type="predicted"/>
<dbReference type="KEGG" id="pez:HWQ56_23330"/>
<keyword evidence="3" id="KW-1185">Reference proteome</keyword>
<dbReference type="Pfam" id="PF13676">
    <property type="entry name" value="TIR_2"/>
    <property type="match status" value="1"/>
</dbReference>
<feature type="domain" description="TIR" evidence="1">
    <location>
        <begin position="3"/>
        <end position="115"/>
    </location>
</feature>
<evidence type="ECO:0000313" key="2">
    <source>
        <dbReference type="EMBL" id="QKZ06553.1"/>
    </source>
</evidence>
<dbReference type="AlphaFoldDB" id="A0A7D5D9P3"/>
<dbReference type="Proteomes" id="UP000509568">
    <property type="component" value="Chromosome"/>
</dbReference>
<reference evidence="2 3" key="1">
    <citation type="submission" date="2020-06" db="EMBL/GenBank/DDBJ databases">
        <title>Pseudomonas eucalypticola sp. nov., an endophyte of Eucalyptus dunnii leaves with biocontrol ability of eucalyptus leaf blight.</title>
        <authorList>
            <person name="Liu Y."/>
            <person name="Song Z."/>
            <person name="Zeng H."/>
            <person name="Lu M."/>
            <person name="Wang X."/>
            <person name="Lian X."/>
            <person name="Zhang Q."/>
        </authorList>
    </citation>
    <scope>NUCLEOTIDE SEQUENCE [LARGE SCALE GENOMIC DNA]</scope>
    <source>
        <strain evidence="2 3">NP-1</strain>
    </source>
</reference>
<keyword evidence="2" id="KW-0675">Receptor</keyword>
<gene>
    <name evidence="2" type="ORF">HWQ56_23330</name>
</gene>
<protein>
    <submittedName>
        <fullName evidence="2">Toll/interleukin-1 receptor domain-containing protein</fullName>
    </submittedName>
</protein>
<dbReference type="Gene3D" id="3.40.50.10140">
    <property type="entry name" value="Toll/interleukin-1 receptor homology (TIR) domain"/>
    <property type="match status" value="1"/>
</dbReference>
<name>A0A7D5D9P3_9PSED</name>
<evidence type="ECO:0000313" key="3">
    <source>
        <dbReference type="Proteomes" id="UP000509568"/>
    </source>
</evidence>
<evidence type="ECO:0000259" key="1">
    <source>
        <dbReference type="Pfam" id="PF13676"/>
    </source>
</evidence>
<accession>A0A7D5D9P3</accession>
<dbReference type="EMBL" id="CP056030">
    <property type="protein sequence ID" value="QKZ06553.1"/>
    <property type="molecule type" value="Genomic_DNA"/>
</dbReference>
<dbReference type="InterPro" id="IPR035897">
    <property type="entry name" value="Toll_tir_struct_dom_sf"/>
</dbReference>
<dbReference type="GO" id="GO:0007165">
    <property type="term" value="P:signal transduction"/>
    <property type="evidence" value="ECO:0007669"/>
    <property type="project" value="InterPro"/>
</dbReference>
<dbReference type="RefSeq" id="WP_176571892.1">
    <property type="nucleotide sequence ID" value="NZ_CP056030.1"/>
</dbReference>
<dbReference type="InterPro" id="IPR000157">
    <property type="entry name" value="TIR_dom"/>
</dbReference>